<evidence type="ECO:0000259" key="1">
    <source>
        <dbReference type="SMART" id="SM00460"/>
    </source>
</evidence>
<dbReference type="InterPro" id="IPR038765">
    <property type="entry name" value="Papain-like_cys_pep_sf"/>
</dbReference>
<dbReference type="Gene3D" id="3.10.620.30">
    <property type="match status" value="1"/>
</dbReference>
<dbReference type="InterPro" id="IPR013589">
    <property type="entry name" value="Bac_transglu_N"/>
</dbReference>
<dbReference type="PANTHER" id="PTHR33490:SF1">
    <property type="entry name" value="SLL1233 PROTEIN"/>
    <property type="match status" value="1"/>
</dbReference>
<dbReference type="Pfam" id="PF08379">
    <property type="entry name" value="Bact_transglu_N"/>
    <property type="match status" value="1"/>
</dbReference>
<proteinExistence type="predicted"/>
<dbReference type="EMBL" id="JALNMJ010000001">
    <property type="protein sequence ID" value="MCK7610526.1"/>
    <property type="molecule type" value="Genomic_DNA"/>
</dbReference>
<protein>
    <submittedName>
        <fullName evidence="2">Transglutaminase family protein</fullName>
    </submittedName>
</protein>
<sequence length="298" mass="33466">MTNAIRIVHTTRYRYSQPVKFGTHELLLRPRDGHDMRVISSALTIRPEARLRWHFDTFGNSVVRADFSEAADMLEIRSELLLRRFSHVDFLVSPDRVGSRYPFRYAKEDQIDLAPFMRLENPDEEAVLAGWLKRQAVSEATEVLAFLRALADTINGAVDYVRRDSSGTQTAAETIEAGSGSCRDFALLFMEAARYYGFAARFVTGYLNLASDNDQEHVGGGATHAWAEVFLPDEGWIEFDPTNRIVASPNLIRVAVTRTPYQALPVSGTYEQRAGTQFFGMEVDVEVGLEKYDAAVAV</sequence>
<name>A0ABT0GMH3_9HYPH</name>
<gene>
    <name evidence="2" type="ORF">M0H32_00010</name>
</gene>
<reference evidence="2" key="1">
    <citation type="submission" date="2022-04" db="EMBL/GenBank/DDBJ databases">
        <title>Roseibium sp. CAU 1639 isolated from mud.</title>
        <authorList>
            <person name="Kim W."/>
        </authorList>
    </citation>
    <scope>NUCLEOTIDE SEQUENCE</scope>
    <source>
        <strain evidence="2">CAU 1639</strain>
    </source>
</reference>
<dbReference type="SMART" id="SM00460">
    <property type="entry name" value="TGc"/>
    <property type="match status" value="1"/>
</dbReference>
<evidence type="ECO:0000313" key="2">
    <source>
        <dbReference type="EMBL" id="MCK7610526.1"/>
    </source>
</evidence>
<organism evidence="2 3">
    <name type="scientific">Roseibium sediminicola</name>
    <dbReference type="NCBI Taxonomy" id="2933272"/>
    <lineage>
        <taxon>Bacteria</taxon>
        <taxon>Pseudomonadati</taxon>
        <taxon>Pseudomonadota</taxon>
        <taxon>Alphaproteobacteria</taxon>
        <taxon>Hyphomicrobiales</taxon>
        <taxon>Stappiaceae</taxon>
        <taxon>Roseibium</taxon>
    </lineage>
</organism>
<feature type="domain" description="Transglutaminase-like" evidence="1">
    <location>
        <begin position="174"/>
        <end position="243"/>
    </location>
</feature>
<dbReference type="Pfam" id="PF01841">
    <property type="entry name" value="Transglut_core"/>
    <property type="match status" value="1"/>
</dbReference>
<dbReference type="Proteomes" id="UP001431221">
    <property type="component" value="Unassembled WGS sequence"/>
</dbReference>
<dbReference type="InterPro" id="IPR002931">
    <property type="entry name" value="Transglutaminase-like"/>
</dbReference>
<evidence type="ECO:0000313" key="3">
    <source>
        <dbReference type="Proteomes" id="UP001431221"/>
    </source>
</evidence>
<accession>A0ABT0GMH3</accession>
<dbReference type="PANTHER" id="PTHR33490">
    <property type="entry name" value="BLR5614 PROTEIN-RELATED"/>
    <property type="match status" value="1"/>
</dbReference>
<dbReference type="RefSeq" id="WP_248149144.1">
    <property type="nucleotide sequence ID" value="NZ_JALNMJ010000001.1"/>
</dbReference>
<keyword evidence="3" id="KW-1185">Reference proteome</keyword>
<comment type="caution">
    <text evidence="2">The sequence shown here is derived from an EMBL/GenBank/DDBJ whole genome shotgun (WGS) entry which is preliminary data.</text>
</comment>
<dbReference type="SUPFAM" id="SSF54001">
    <property type="entry name" value="Cysteine proteinases"/>
    <property type="match status" value="1"/>
</dbReference>